<dbReference type="Proteomes" id="UP000886602">
    <property type="component" value="Unassembled WGS sequence"/>
</dbReference>
<evidence type="ECO:0000259" key="7">
    <source>
        <dbReference type="Pfam" id="PF00294"/>
    </source>
</evidence>
<evidence type="ECO:0000256" key="4">
    <source>
        <dbReference type="ARBA" id="ARBA00022777"/>
    </source>
</evidence>
<reference evidence="8" key="1">
    <citation type="submission" date="2020-10" db="EMBL/GenBank/DDBJ databases">
        <title>Connecting structure to function with the recovery of over 1000 high-quality activated sludge metagenome-assembled genomes encoding full-length rRNA genes using long-read sequencing.</title>
        <authorList>
            <person name="Singleton C.M."/>
            <person name="Petriglieri F."/>
            <person name="Kristensen J.M."/>
            <person name="Kirkegaard R.H."/>
            <person name="Michaelsen T.Y."/>
            <person name="Andersen M.H."/>
            <person name="Karst S.M."/>
            <person name="Dueholm M.S."/>
            <person name="Nielsen P.H."/>
            <person name="Albertsen M."/>
        </authorList>
    </citation>
    <scope>NUCLEOTIDE SEQUENCE</scope>
    <source>
        <strain evidence="8">EsbW_18-Q3-R4-48_MAXAC.044</strain>
    </source>
</reference>
<dbReference type="GO" id="GO:0016301">
    <property type="term" value="F:kinase activity"/>
    <property type="evidence" value="ECO:0007669"/>
    <property type="project" value="UniProtKB-KW"/>
</dbReference>
<gene>
    <name evidence="8" type="ORF">IPJ48_02010</name>
</gene>
<keyword evidence="2 6" id="KW-0808">Transferase</keyword>
<dbReference type="GO" id="GO:0005975">
    <property type="term" value="P:carbohydrate metabolic process"/>
    <property type="evidence" value="ECO:0007669"/>
    <property type="project" value="InterPro"/>
</dbReference>
<comment type="caution">
    <text evidence="8">The sequence shown here is derived from an EMBL/GenBank/DDBJ whole genome shotgun (WGS) entry which is preliminary data.</text>
</comment>
<dbReference type="Gene3D" id="3.40.1190.20">
    <property type="match status" value="1"/>
</dbReference>
<dbReference type="PROSITE" id="PS00584">
    <property type="entry name" value="PFKB_KINASES_2"/>
    <property type="match status" value="1"/>
</dbReference>
<dbReference type="EMBL" id="JADJNC010000004">
    <property type="protein sequence ID" value="MBK7421954.1"/>
    <property type="molecule type" value="Genomic_DNA"/>
</dbReference>
<proteinExistence type="inferred from homology"/>
<evidence type="ECO:0000256" key="3">
    <source>
        <dbReference type="ARBA" id="ARBA00022741"/>
    </source>
</evidence>
<keyword evidence="5" id="KW-0067">ATP-binding</keyword>
<dbReference type="InterPro" id="IPR017583">
    <property type="entry name" value="Tagatose/fructose_Pkinase"/>
</dbReference>
<dbReference type="InterPro" id="IPR029056">
    <property type="entry name" value="Ribokinase-like"/>
</dbReference>
<evidence type="ECO:0000256" key="5">
    <source>
        <dbReference type="ARBA" id="ARBA00022840"/>
    </source>
</evidence>
<evidence type="ECO:0000256" key="6">
    <source>
        <dbReference type="PIRNR" id="PIRNR000535"/>
    </source>
</evidence>
<dbReference type="InterPro" id="IPR002173">
    <property type="entry name" value="Carboh/pur_kinase_PfkB_CS"/>
</dbReference>
<evidence type="ECO:0000256" key="1">
    <source>
        <dbReference type="ARBA" id="ARBA00010688"/>
    </source>
</evidence>
<keyword evidence="3" id="KW-0547">Nucleotide-binding</keyword>
<feature type="domain" description="Carbohydrate kinase PfkB" evidence="7">
    <location>
        <begin position="23"/>
        <end position="313"/>
    </location>
</feature>
<comment type="similarity">
    <text evidence="1 6">Belongs to the carbohydrate kinase PfkB family.</text>
</comment>
<protein>
    <recommendedName>
        <fullName evidence="6">Phosphofructokinase</fullName>
    </recommendedName>
</protein>
<organism evidence="8 9">
    <name type="scientific">Candidatus Propionivibrio dominans</name>
    <dbReference type="NCBI Taxonomy" id="2954373"/>
    <lineage>
        <taxon>Bacteria</taxon>
        <taxon>Pseudomonadati</taxon>
        <taxon>Pseudomonadota</taxon>
        <taxon>Betaproteobacteria</taxon>
        <taxon>Rhodocyclales</taxon>
        <taxon>Rhodocyclaceae</taxon>
        <taxon>Propionivibrio</taxon>
    </lineage>
</organism>
<dbReference type="PANTHER" id="PTHR46566">
    <property type="entry name" value="1-PHOSPHOFRUCTOKINASE-RELATED"/>
    <property type="match status" value="1"/>
</dbReference>
<sequence>MPVICICLSPGFQRSVIIDSLILGEVNRLTSVIVDAAGKGVNVCRVLQRLGVEACCLAQGGSNADELMSLARLEGLDLRLIPSSGPLRTCTSIVETSMATGRRVTELVEPSSPVDESCVDTLTQTVQAMLPSASALVLAGSMAPGYPAGYLARLASMARESGVPVLLDVQGSVLLDTLAARPAVVKINLAEFAATFFARRFSGGEHGGDLAEPLVSAEIINAVAEVSRNQATSFVLTRGAGSILLARDGEVRSIPVPALAAEQIINPIGSGDAFLAGLLAHLLTPCSNADWDNIPLEALEKAIGLATACAQSNARTVRPGLLEASFMASL</sequence>
<dbReference type="PANTHER" id="PTHR46566:SF2">
    <property type="entry name" value="ATP-DEPENDENT 6-PHOSPHOFRUCTOKINASE ISOZYME 2"/>
    <property type="match status" value="1"/>
</dbReference>
<name>A0A9D7IGJ7_9RHOO</name>
<keyword evidence="4" id="KW-0418">Kinase</keyword>
<dbReference type="InterPro" id="IPR011611">
    <property type="entry name" value="PfkB_dom"/>
</dbReference>
<dbReference type="PIRSF" id="PIRSF000535">
    <property type="entry name" value="1PFK/6PFK/LacC"/>
    <property type="match status" value="1"/>
</dbReference>
<dbReference type="GO" id="GO:0005524">
    <property type="term" value="F:ATP binding"/>
    <property type="evidence" value="ECO:0007669"/>
    <property type="project" value="UniProtKB-KW"/>
</dbReference>
<dbReference type="AlphaFoldDB" id="A0A9D7IGJ7"/>
<accession>A0A9D7IGJ7</accession>
<evidence type="ECO:0000313" key="9">
    <source>
        <dbReference type="Proteomes" id="UP000886602"/>
    </source>
</evidence>
<dbReference type="SUPFAM" id="SSF53613">
    <property type="entry name" value="Ribokinase-like"/>
    <property type="match status" value="1"/>
</dbReference>
<dbReference type="GO" id="GO:0016773">
    <property type="term" value="F:phosphotransferase activity, alcohol group as acceptor"/>
    <property type="evidence" value="ECO:0007669"/>
    <property type="project" value="InterPro"/>
</dbReference>
<evidence type="ECO:0000313" key="8">
    <source>
        <dbReference type="EMBL" id="MBK7421954.1"/>
    </source>
</evidence>
<evidence type="ECO:0000256" key="2">
    <source>
        <dbReference type="ARBA" id="ARBA00022679"/>
    </source>
</evidence>
<dbReference type="Pfam" id="PF00294">
    <property type="entry name" value="PfkB"/>
    <property type="match status" value="1"/>
</dbReference>